<evidence type="ECO:0000313" key="1">
    <source>
        <dbReference type="EMBL" id="KAA3480920.1"/>
    </source>
</evidence>
<protein>
    <submittedName>
        <fullName evidence="1">Ribonuclease H-like superfamily protein</fullName>
    </submittedName>
</protein>
<dbReference type="AlphaFoldDB" id="A0A5B6WGX7"/>
<comment type="caution">
    <text evidence="1">The sequence shown here is derived from an EMBL/GenBank/DDBJ whole genome shotgun (WGS) entry which is preliminary data.</text>
</comment>
<name>A0A5B6WGX7_9ROSI</name>
<keyword evidence="2" id="KW-1185">Reference proteome</keyword>
<reference evidence="2" key="1">
    <citation type="journal article" date="2019" name="Plant Biotechnol. J.">
        <title>Genome sequencing of the Australian wild diploid species Gossypium australe highlights disease resistance and delayed gland morphogenesis.</title>
        <authorList>
            <person name="Cai Y."/>
            <person name="Cai X."/>
            <person name="Wang Q."/>
            <person name="Wang P."/>
            <person name="Zhang Y."/>
            <person name="Cai C."/>
            <person name="Xu Y."/>
            <person name="Wang K."/>
            <person name="Zhou Z."/>
            <person name="Wang C."/>
            <person name="Geng S."/>
            <person name="Li B."/>
            <person name="Dong Q."/>
            <person name="Hou Y."/>
            <person name="Wang H."/>
            <person name="Ai P."/>
            <person name="Liu Z."/>
            <person name="Yi F."/>
            <person name="Sun M."/>
            <person name="An G."/>
            <person name="Cheng J."/>
            <person name="Zhang Y."/>
            <person name="Shi Q."/>
            <person name="Xie Y."/>
            <person name="Shi X."/>
            <person name="Chang Y."/>
            <person name="Huang F."/>
            <person name="Chen Y."/>
            <person name="Hong S."/>
            <person name="Mi L."/>
            <person name="Sun Q."/>
            <person name="Zhang L."/>
            <person name="Zhou B."/>
            <person name="Peng R."/>
            <person name="Zhang X."/>
            <person name="Liu F."/>
        </authorList>
    </citation>
    <scope>NUCLEOTIDE SEQUENCE [LARGE SCALE GENOMIC DNA]</scope>
    <source>
        <strain evidence="2">cv. PA1801</strain>
    </source>
</reference>
<dbReference type="EMBL" id="SMMG02000003">
    <property type="protein sequence ID" value="KAA3480920.1"/>
    <property type="molecule type" value="Genomic_DNA"/>
</dbReference>
<dbReference type="Proteomes" id="UP000325315">
    <property type="component" value="Unassembled WGS sequence"/>
</dbReference>
<accession>A0A5B6WGX7</accession>
<sequence>MGWRVGSRTQIQISGYYPNLVLVFDSNQWKEELIQRTFHQDDAARILCIPLPLEKELDKVIWRGEASGVYTVRSGYKKLIQTERSTNLQQNQILYKPMYKELWKVNLLSKTRILVWKTLNNFLPTFSICFNAKYKIQRLAQDAKIVMKQENMYFGTAFLPQVYGQG</sequence>
<organism evidence="1 2">
    <name type="scientific">Gossypium australe</name>
    <dbReference type="NCBI Taxonomy" id="47621"/>
    <lineage>
        <taxon>Eukaryota</taxon>
        <taxon>Viridiplantae</taxon>
        <taxon>Streptophyta</taxon>
        <taxon>Embryophyta</taxon>
        <taxon>Tracheophyta</taxon>
        <taxon>Spermatophyta</taxon>
        <taxon>Magnoliopsida</taxon>
        <taxon>eudicotyledons</taxon>
        <taxon>Gunneridae</taxon>
        <taxon>Pentapetalae</taxon>
        <taxon>rosids</taxon>
        <taxon>malvids</taxon>
        <taxon>Malvales</taxon>
        <taxon>Malvaceae</taxon>
        <taxon>Malvoideae</taxon>
        <taxon>Gossypium</taxon>
    </lineage>
</organism>
<proteinExistence type="predicted"/>
<evidence type="ECO:0000313" key="2">
    <source>
        <dbReference type="Proteomes" id="UP000325315"/>
    </source>
</evidence>
<dbReference type="OrthoDB" id="988822at2759"/>
<gene>
    <name evidence="1" type="ORF">EPI10_021325</name>
</gene>